<feature type="transmembrane region" description="Helical" evidence="6">
    <location>
        <begin position="37"/>
        <end position="63"/>
    </location>
</feature>
<dbReference type="STRING" id="1391627.SAMN05216464_10156"/>
<proteinExistence type="inferred from homology"/>
<dbReference type="Proteomes" id="UP000199072">
    <property type="component" value="Unassembled WGS sequence"/>
</dbReference>
<comment type="subcellular location">
    <subcellularLocation>
        <location evidence="1">Membrane</location>
        <topology evidence="1">Multi-pass membrane protein</topology>
    </subcellularLocation>
</comment>
<dbReference type="EMBL" id="FNAI01000001">
    <property type="protein sequence ID" value="SDD20495.1"/>
    <property type="molecule type" value="Genomic_DNA"/>
</dbReference>
<name>A0A1G6SWG9_9SPHI</name>
<evidence type="ECO:0000256" key="1">
    <source>
        <dbReference type="ARBA" id="ARBA00004141"/>
    </source>
</evidence>
<evidence type="ECO:0000256" key="2">
    <source>
        <dbReference type="ARBA" id="ARBA00009012"/>
    </source>
</evidence>
<comment type="similarity">
    <text evidence="2">Belongs to the TMEM19 family.</text>
</comment>
<dbReference type="GO" id="GO:0016020">
    <property type="term" value="C:membrane"/>
    <property type="evidence" value="ECO:0007669"/>
    <property type="project" value="UniProtKB-SubCell"/>
</dbReference>
<feature type="transmembrane region" description="Helical" evidence="6">
    <location>
        <begin position="84"/>
        <end position="105"/>
    </location>
</feature>
<dbReference type="AlphaFoldDB" id="A0A1G6SWG9"/>
<evidence type="ECO:0000256" key="5">
    <source>
        <dbReference type="ARBA" id="ARBA00023136"/>
    </source>
</evidence>
<protein>
    <submittedName>
        <fullName evidence="7">TIGR00297 family protein</fullName>
    </submittedName>
</protein>
<keyword evidence="8" id="KW-1185">Reference proteome</keyword>
<accession>A0A1G6SWG9</accession>
<dbReference type="RefSeq" id="WP_091142292.1">
    <property type="nucleotide sequence ID" value="NZ_FNAI01000001.1"/>
</dbReference>
<feature type="transmembrane region" description="Helical" evidence="6">
    <location>
        <begin position="111"/>
        <end position="136"/>
    </location>
</feature>
<evidence type="ECO:0000256" key="6">
    <source>
        <dbReference type="SAM" id="Phobius"/>
    </source>
</evidence>
<evidence type="ECO:0000256" key="4">
    <source>
        <dbReference type="ARBA" id="ARBA00022989"/>
    </source>
</evidence>
<gene>
    <name evidence="7" type="ORF">SAMN05216464_10156</name>
</gene>
<dbReference type="PANTHER" id="PTHR13353:SF5">
    <property type="entry name" value="TRANSMEMBRANE PROTEIN 19"/>
    <property type="match status" value="1"/>
</dbReference>
<dbReference type="InterPro" id="IPR002794">
    <property type="entry name" value="DUF92_TMEM19"/>
</dbReference>
<feature type="transmembrane region" description="Helical" evidence="6">
    <location>
        <begin position="218"/>
        <end position="235"/>
    </location>
</feature>
<evidence type="ECO:0000313" key="7">
    <source>
        <dbReference type="EMBL" id="SDD20495.1"/>
    </source>
</evidence>
<dbReference type="PANTHER" id="PTHR13353">
    <property type="entry name" value="TRANSMEMBRANE PROTEIN 19"/>
    <property type="match status" value="1"/>
</dbReference>
<evidence type="ECO:0000256" key="3">
    <source>
        <dbReference type="ARBA" id="ARBA00022692"/>
    </source>
</evidence>
<dbReference type="Pfam" id="PF01940">
    <property type="entry name" value="DUF92"/>
    <property type="match status" value="1"/>
</dbReference>
<sequence>MFSSNTILALIIIAGITYAIAARKLTVIAALTGGVVAYLVFVGAGFTGVAMMTAFFIMGSAATSWQANKKLVFDAANEHKTGRSAAQVLANAGVAGALGLFTLFYHQQHPLLILMMAASFASAAADTLSSELGTVYGKRFFNIISLKPDERGLDGVISLEGTLAGLAGSIIIAVIYAFGFGWDINILWIILAGTAGNLSDSAMGALLERKSYIGNNTVNLLNTLIAALVMLLIYII</sequence>
<organism evidence="7 8">
    <name type="scientific">Mucilaginibacter pineti</name>
    <dbReference type="NCBI Taxonomy" id="1391627"/>
    <lineage>
        <taxon>Bacteria</taxon>
        <taxon>Pseudomonadati</taxon>
        <taxon>Bacteroidota</taxon>
        <taxon>Sphingobacteriia</taxon>
        <taxon>Sphingobacteriales</taxon>
        <taxon>Sphingobacteriaceae</taxon>
        <taxon>Mucilaginibacter</taxon>
    </lineage>
</organism>
<keyword evidence="3 6" id="KW-0812">Transmembrane</keyword>
<keyword evidence="5 6" id="KW-0472">Membrane</keyword>
<evidence type="ECO:0000313" key="8">
    <source>
        <dbReference type="Proteomes" id="UP000199072"/>
    </source>
</evidence>
<reference evidence="7 8" key="1">
    <citation type="submission" date="2016-10" db="EMBL/GenBank/DDBJ databases">
        <authorList>
            <person name="de Groot N.N."/>
        </authorList>
    </citation>
    <scope>NUCLEOTIDE SEQUENCE [LARGE SCALE GENOMIC DNA]</scope>
    <source>
        <strain evidence="7 8">47C3B</strain>
    </source>
</reference>
<dbReference type="OrthoDB" id="9770047at2"/>
<keyword evidence="4 6" id="KW-1133">Transmembrane helix</keyword>